<keyword evidence="4" id="KW-0408">Iron</keyword>
<dbReference type="InterPro" id="IPR033870">
    <property type="entry name" value="FatB"/>
</dbReference>
<dbReference type="InterPro" id="IPR002491">
    <property type="entry name" value="ABC_transptr_periplasmic_BD"/>
</dbReference>
<dbReference type="AlphaFoldDB" id="A0A3L7JED5"/>
<proteinExistence type="inferred from homology"/>
<dbReference type="Proteomes" id="UP000281094">
    <property type="component" value="Unassembled WGS sequence"/>
</dbReference>
<evidence type="ECO:0000256" key="2">
    <source>
        <dbReference type="ARBA" id="ARBA00008814"/>
    </source>
</evidence>
<gene>
    <name evidence="7" type="ORF">D8780_00115</name>
</gene>
<keyword evidence="4" id="KW-0406">Ion transport</keyword>
<dbReference type="EMBL" id="RCWN01000001">
    <property type="protein sequence ID" value="RLQ86842.1"/>
    <property type="molecule type" value="Genomic_DNA"/>
</dbReference>
<evidence type="ECO:0000256" key="4">
    <source>
        <dbReference type="ARBA" id="ARBA00022496"/>
    </source>
</evidence>
<evidence type="ECO:0000256" key="5">
    <source>
        <dbReference type="ARBA" id="ARBA00022729"/>
    </source>
</evidence>
<sequence length="312" mass="33656">MGSKAFFAGKLVLPLICMLGFLALPASLRADEIVIDHAQGQTTLPAKPEKVLVYDLGVLDTLDALGVDVTGVPTAFVPDYLKHYREPSYLKIGSLFEPDFEAVNAAEPDLIVVASRSAPQYEALSKLAPTIDLTIGADEYLEGVERNAALLGRIFDKEEKAGELIDELERSVTDVRRKAAEAGNALVILANGGKLSAYGPGSRFGWLYRDLGFVPVVEDLDAATHGEAISFEFLLKTNPDWLFVIDRDSAIGQAGQSARKLMDNELVAAMSAAQNDRIVYADAVRWYLTNSGISAAQTIVENVGAALNAKQR</sequence>
<evidence type="ECO:0000256" key="3">
    <source>
        <dbReference type="ARBA" id="ARBA00022448"/>
    </source>
</evidence>
<evidence type="ECO:0000313" key="7">
    <source>
        <dbReference type="EMBL" id="RLQ86842.1"/>
    </source>
</evidence>
<evidence type="ECO:0000256" key="1">
    <source>
        <dbReference type="ARBA" id="ARBA00004196"/>
    </source>
</evidence>
<dbReference type="CDD" id="cd01140">
    <property type="entry name" value="FatB"/>
    <property type="match status" value="1"/>
</dbReference>
<dbReference type="PANTHER" id="PTHR30532">
    <property type="entry name" value="IRON III DICITRATE-BINDING PERIPLASMIC PROTEIN"/>
    <property type="match status" value="1"/>
</dbReference>
<keyword evidence="8" id="KW-1185">Reference proteome</keyword>
<dbReference type="Pfam" id="PF01497">
    <property type="entry name" value="Peripla_BP_2"/>
    <property type="match status" value="1"/>
</dbReference>
<dbReference type="GO" id="GO:0030288">
    <property type="term" value="C:outer membrane-bounded periplasmic space"/>
    <property type="evidence" value="ECO:0007669"/>
    <property type="project" value="TreeGrafter"/>
</dbReference>
<dbReference type="SUPFAM" id="SSF53807">
    <property type="entry name" value="Helical backbone' metal receptor"/>
    <property type="match status" value="1"/>
</dbReference>
<keyword evidence="3" id="KW-0813">Transport</keyword>
<comment type="similarity">
    <text evidence="2">Belongs to the bacterial solute-binding protein 8 family.</text>
</comment>
<comment type="subcellular location">
    <subcellularLocation>
        <location evidence="1">Cell envelope</location>
    </subcellularLocation>
</comment>
<name>A0A3L7JED5_9HYPH</name>
<dbReference type="PANTHER" id="PTHR30532:SF28">
    <property type="entry name" value="PETROBACTIN-BINDING PROTEIN YCLQ"/>
    <property type="match status" value="1"/>
</dbReference>
<feature type="domain" description="Fe/B12 periplasmic-binding" evidence="6">
    <location>
        <begin position="50"/>
        <end position="311"/>
    </location>
</feature>
<dbReference type="GO" id="GO:1901678">
    <property type="term" value="P:iron coordination entity transport"/>
    <property type="evidence" value="ECO:0007669"/>
    <property type="project" value="UniProtKB-ARBA"/>
</dbReference>
<protein>
    <submittedName>
        <fullName evidence="7">Siderophore ABC transporter substrate-binding protein</fullName>
    </submittedName>
</protein>
<reference evidence="7 8" key="1">
    <citation type="submission" date="2018-10" db="EMBL/GenBank/DDBJ databases">
        <title>Notoacmeibacter sp. M2BS9Y-3-1, whole genome shotgun sequence.</title>
        <authorList>
            <person name="Tuo L."/>
        </authorList>
    </citation>
    <scope>NUCLEOTIDE SEQUENCE [LARGE SCALE GENOMIC DNA]</scope>
    <source>
        <strain evidence="7 8">M2BS9Y-3-1</strain>
    </source>
</reference>
<organism evidence="7 8">
    <name type="scientific">Notoacmeibacter ruber</name>
    <dbReference type="NCBI Taxonomy" id="2670375"/>
    <lineage>
        <taxon>Bacteria</taxon>
        <taxon>Pseudomonadati</taxon>
        <taxon>Pseudomonadota</taxon>
        <taxon>Alphaproteobacteria</taxon>
        <taxon>Hyphomicrobiales</taxon>
        <taxon>Notoacmeibacteraceae</taxon>
        <taxon>Notoacmeibacter</taxon>
    </lineage>
</organism>
<keyword evidence="5" id="KW-0732">Signal</keyword>
<keyword evidence="4" id="KW-0410">Iron transport</keyword>
<evidence type="ECO:0000313" key="8">
    <source>
        <dbReference type="Proteomes" id="UP000281094"/>
    </source>
</evidence>
<dbReference type="InterPro" id="IPR051313">
    <property type="entry name" value="Bact_iron-sidero_bind"/>
</dbReference>
<comment type="caution">
    <text evidence="7">The sequence shown here is derived from an EMBL/GenBank/DDBJ whole genome shotgun (WGS) entry which is preliminary data.</text>
</comment>
<dbReference type="Gene3D" id="3.40.50.1980">
    <property type="entry name" value="Nitrogenase molybdenum iron protein domain"/>
    <property type="match status" value="2"/>
</dbReference>
<dbReference type="PROSITE" id="PS50983">
    <property type="entry name" value="FE_B12_PBP"/>
    <property type="match status" value="1"/>
</dbReference>
<accession>A0A3L7JED5</accession>
<dbReference type="RefSeq" id="WP_121643811.1">
    <property type="nucleotide sequence ID" value="NZ_RCWN01000001.1"/>
</dbReference>
<evidence type="ECO:0000259" key="6">
    <source>
        <dbReference type="PROSITE" id="PS50983"/>
    </source>
</evidence>